<proteinExistence type="predicted"/>
<organism evidence="1 3">
    <name type="scientific">Pseudomonas cannabina</name>
    <dbReference type="NCBI Taxonomy" id="86840"/>
    <lineage>
        <taxon>Bacteria</taxon>
        <taxon>Pseudomonadati</taxon>
        <taxon>Pseudomonadota</taxon>
        <taxon>Gammaproteobacteria</taxon>
        <taxon>Pseudomonadales</taxon>
        <taxon>Pseudomonadaceae</taxon>
        <taxon>Pseudomonas</taxon>
    </lineage>
</organism>
<accession>A0A0P9QGB8</accession>
<evidence type="ECO:0000313" key="1">
    <source>
        <dbReference type="EMBL" id="KPW69595.1"/>
    </source>
</evidence>
<dbReference type="EMBL" id="RBOW01000022">
    <property type="protein sequence ID" value="RMN42606.1"/>
    <property type="molecule type" value="Genomic_DNA"/>
</dbReference>
<dbReference type="EMBL" id="LJPX01000429">
    <property type="protein sequence ID" value="KPW69595.1"/>
    <property type="molecule type" value="Genomic_DNA"/>
</dbReference>
<sequence>MNQNTWTRLGSIGHQEVSITATRSTGHTYTLFSGTVEQAKLALPIRELFTDYTMTLLSAHVDLAAIDALHLTVNGNPLINPTNRAAYRSYLNKAQGLLLKKTVSKVVRRTDTLDVYFEGDTFKEHDYKLHVNGLYASEITQGKAYYSSVSNRVWTSSKKFDGDDHCKVIIEYQGMTTTLYESHAADTLTASASQDNDITHCDVE</sequence>
<dbReference type="AlphaFoldDB" id="A0A0P9QGB8"/>
<evidence type="ECO:0000313" key="3">
    <source>
        <dbReference type="Proteomes" id="UP000050564"/>
    </source>
</evidence>
<evidence type="ECO:0000313" key="2">
    <source>
        <dbReference type="EMBL" id="RMN42606.1"/>
    </source>
</evidence>
<reference evidence="2 4" key="2">
    <citation type="submission" date="2018-08" db="EMBL/GenBank/DDBJ databases">
        <title>Recombination of ecologically and evolutionarily significant loci maintains genetic cohesion in the Pseudomonas syringae species complex.</title>
        <authorList>
            <person name="Dillon M."/>
            <person name="Thakur S."/>
            <person name="Almeida R.N.D."/>
            <person name="Weir B.S."/>
            <person name="Guttman D.S."/>
        </authorList>
    </citation>
    <scope>NUCLEOTIDE SEQUENCE [LARGE SCALE GENOMIC DNA]</scope>
    <source>
        <strain evidence="2 4">ICMP 2821</strain>
    </source>
</reference>
<dbReference type="PATRIC" id="fig|86840.3.peg.3801"/>
<name>A0A0P9QGB8_PSECA</name>
<comment type="caution">
    <text evidence="1">The sequence shown here is derived from an EMBL/GenBank/DDBJ whole genome shotgun (WGS) entry which is preliminary data.</text>
</comment>
<dbReference type="Proteomes" id="UP000050564">
    <property type="component" value="Unassembled WGS sequence"/>
</dbReference>
<protein>
    <submittedName>
        <fullName evidence="1">Uncharacterized protein</fullName>
    </submittedName>
</protein>
<gene>
    <name evidence="1" type="ORF">ALO81_02709</name>
    <name evidence="2" type="ORF">ALQ64_01310</name>
</gene>
<dbReference type="Proteomes" id="UP000281372">
    <property type="component" value="Unassembled WGS sequence"/>
</dbReference>
<evidence type="ECO:0000313" key="4">
    <source>
        <dbReference type="Proteomes" id="UP000281372"/>
    </source>
</evidence>
<reference evidence="1 3" key="1">
    <citation type="submission" date="2015-09" db="EMBL/GenBank/DDBJ databases">
        <title>Genome announcement of multiple Pseudomonas syringae strains.</title>
        <authorList>
            <person name="Thakur S."/>
            <person name="Wang P.W."/>
            <person name="Gong Y."/>
            <person name="Weir B.S."/>
            <person name="Guttman D.S."/>
        </authorList>
    </citation>
    <scope>NUCLEOTIDE SEQUENCE [LARGE SCALE GENOMIC DNA]</scope>
    <source>
        <strain evidence="1 3">ICMP2823</strain>
    </source>
</reference>